<accession>A0A1H9EL73</accession>
<dbReference type="RefSeq" id="WP_159428876.1">
    <property type="nucleotide sequence ID" value="NZ_CALUDV010000033.1"/>
</dbReference>
<dbReference type="STRING" id="89093.SAMN04488558_10768"/>
<keyword evidence="2" id="KW-1185">Reference proteome</keyword>
<reference evidence="1 2" key="1">
    <citation type="submission" date="2016-10" db="EMBL/GenBank/DDBJ databases">
        <authorList>
            <person name="de Groot N.N."/>
        </authorList>
    </citation>
    <scope>NUCLEOTIDE SEQUENCE [LARGE SCALE GENOMIC DNA]</scope>
    <source>
        <strain evidence="1 2">DSM 15695</strain>
    </source>
</reference>
<dbReference type="Proteomes" id="UP000198833">
    <property type="component" value="Unassembled WGS sequence"/>
</dbReference>
<dbReference type="AlphaFoldDB" id="A0A1H9EL73"/>
<name>A0A1H9EL73_9LACT</name>
<evidence type="ECO:0000313" key="2">
    <source>
        <dbReference type="Proteomes" id="UP000198833"/>
    </source>
</evidence>
<dbReference type="EMBL" id="FOEN01000007">
    <property type="protein sequence ID" value="SEQ26327.1"/>
    <property type="molecule type" value="Genomic_DNA"/>
</dbReference>
<evidence type="ECO:0000313" key="1">
    <source>
        <dbReference type="EMBL" id="SEQ26327.1"/>
    </source>
</evidence>
<dbReference type="InterPro" id="IPR025384">
    <property type="entry name" value="DUF4298"/>
</dbReference>
<organism evidence="1 2">
    <name type="scientific">Ignavigranum ruoffiae</name>
    <dbReference type="NCBI Taxonomy" id="89093"/>
    <lineage>
        <taxon>Bacteria</taxon>
        <taxon>Bacillati</taxon>
        <taxon>Bacillota</taxon>
        <taxon>Bacilli</taxon>
        <taxon>Lactobacillales</taxon>
        <taxon>Aerococcaceae</taxon>
        <taxon>Ignavigranum</taxon>
    </lineage>
</organism>
<sequence>MSSHQPEAGKEETQLKQRIEWVEYMEAVKDRRWQLVKTLDQALSQLVDSEEDYQRLLDYYGSQEFRQDVDDSNQGIIPAEVKQGVLSEDEVFNLVGANYDLSVRLIEVAALLLKHP</sequence>
<evidence type="ECO:0008006" key="3">
    <source>
        <dbReference type="Google" id="ProtNLM"/>
    </source>
</evidence>
<gene>
    <name evidence="1" type="ORF">SAMN04488558_10768</name>
</gene>
<dbReference type="Pfam" id="PF14131">
    <property type="entry name" value="DUF4298"/>
    <property type="match status" value="1"/>
</dbReference>
<proteinExistence type="predicted"/>
<dbReference type="OrthoDB" id="80787at2"/>
<protein>
    <recommendedName>
        <fullName evidence="3">DUF4298 domain-containing protein</fullName>
    </recommendedName>
</protein>